<evidence type="ECO:0000256" key="2">
    <source>
        <dbReference type="SAM" id="MobiDB-lite"/>
    </source>
</evidence>
<dbReference type="RefSeq" id="WP_006193972.1">
    <property type="nucleotide sequence ID" value="NC_015437.1"/>
</dbReference>
<dbReference type="EMBL" id="CP002637">
    <property type="protein sequence ID" value="AEC00986.1"/>
    <property type="molecule type" value="Genomic_DNA"/>
</dbReference>
<evidence type="ECO:0000256" key="1">
    <source>
        <dbReference type="ARBA" id="ARBA00007665"/>
    </source>
</evidence>
<dbReference type="InterPro" id="IPR020568">
    <property type="entry name" value="Ribosomal_Su5_D2-typ_SF"/>
</dbReference>
<dbReference type="Pfam" id="PF01205">
    <property type="entry name" value="Impact_N"/>
    <property type="match status" value="1"/>
</dbReference>
<dbReference type="PANTHER" id="PTHR16301">
    <property type="entry name" value="IMPACT-RELATED"/>
    <property type="match status" value="1"/>
</dbReference>
<dbReference type="HOGENOM" id="CLU_083552_2_1_9"/>
<reference evidence="5 8" key="2">
    <citation type="submission" date="2011-04" db="EMBL/GenBank/DDBJ databases">
        <title>The complete genome of Selenomonas sputigena DSM 20758.</title>
        <authorList>
            <consortium name="US DOE Joint Genome Institute (JGI-PGF)"/>
            <person name="Lucas S."/>
            <person name="Copeland A."/>
            <person name="Lapidus A."/>
            <person name="Bruce D."/>
            <person name="Goodwin L."/>
            <person name="Pitluck S."/>
            <person name="Peters L."/>
            <person name="Kyrpides N."/>
            <person name="Mavromatis K."/>
            <person name="Ivanova N."/>
            <person name="Ovchinnikova G."/>
            <person name="Teshima H."/>
            <person name="Detter J.C."/>
            <person name="Tapia R."/>
            <person name="Han C."/>
            <person name="Land M."/>
            <person name="Hauser L."/>
            <person name="Markowitz V."/>
            <person name="Cheng J.-F."/>
            <person name="Hugenholtz P."/>
            <person name="Woyke T."/>
            <person name="Wu D."/>
            <person name="Gronow S."/>
            <person name="Wellnitz S."/>
            <person name="Schneider S."/>
            <person name="Klenk H.-P."/>
            <person name="Eisen J.A."/>
        </authorList>
    </citation>
    <scope>NUCLEOTIDE SEQUENCE [LARGE SCALE GENOMIC DNA]</scope>
    <source>
        <strain evidence="5">ATCC 35185</strain>
        <strain evidence="8">ATCC 35185 / DSM 20758 / VPI D19B-28</strain>
    </source>
</reference>
<protein>
    <submittedName>
        <fullName evidence="6">YigZ family protein</fullName>
    </submittedName>
</protein>
<dbReference type="InterPro" id="IPR036956">
    <property type="entry name" value="Impact_N_sf"/>
</dbReference>
<evidence type="ECO:0000313" key="8">
    <source>
        <dbReference type="Proteomes" id="UP000011124"/>
    </source>
</evidence>
<feature type="domain" description="Impact N-terminal" evidence="3">
    <location>
        <begin position="19"/>
        <end position="123"/>
    </location>
</feature>
<evidence type="ECO:0000313" key="6">
    <source>
        <dbReference type="EMBL" id="EEX75991.1"/>
    </source>
</evidence>
<organism evidence="6 7">
    <name type="scientific">Selenomonas sputigena (strain ATCC 35185 / DSM 20758 / CCUG 44933 / VPI D19B-28)</name>
    <dbReference type="NCBI Taxonomy" id="546271"/>
    <lineage>
        <taxon>Bacteria</taxon>
        <taxon>Bacillati</taxon>
        <taxon>Bacillota</taxon>
        <taxon>Negativicutes</taxon>
        <taxon>Selenomonadales</taxon>
        <taxon>Selenomonadaceae</taxon>
        <taxon>Selenomonas</taxon>
    </lineage>
</organism>
<dbReference type="InterPro" id="IPR015796">
    <property type="entry name" value="Impact_YigZ-like"/>
</dbReference>
<dbReference type="NCBIfam" id="TIGR00257">
    <property type="entry name" value="IMPACT_YIGZ"/>
    <property type="match status" value="1"/>
</dbReference>
<dbReference type="Gene3D" id="3.30.230.30">
    <property type="entry name" value="Impact, N-terminal domain"/>
    <property type="match status" value="1"/>
</dbReference>
<feature type="domain" description="UPF0029" evidence="4">
    <location>
        <begin position="139"/>
        <end position="194"/>
    </location>
</feature>
<dbReference type="EMBL" id="ACKP02000055">
    <property type="protein sequence ID" value="EEX75991.1"/>
    <property type="molecule type" value="Genomic_DNA"/>
</dbReference>
<dbReference type="GO" id="GO:0006446">
    <property type="term" value="P:regulation of translational initiation"/>
    <property type="evidence" value="ECO:0007669"/>
    <property type="project" value="TreeGrafter"/>
</dbReference>
<proteinExistence type="inferred from homology"/>
<dbReference type="GO" id="GO:0005737">
    <property type="term" value="C:cytoplasm"/>
    <property type="evidence" value="ECO:0007669"/>
    <property type="project" value="TreeGrafter"/>
</dbReference>
<dbReference type="Proteomes" id="UP000003505">
    <property type="component" value="Unassembled WGS sequence"/>
</dbReference>
<dbReference type="OrthoDB" id="9813771at2"/>
<dbReference type="InterPro" id="IPR001498">
    <property type="entry name" value="Impact_N"/>
</dbReference>
<sequence>MENFTTIETGGTAEYEIQRSRFIAEAAHAATEEEARAFLLSCKKKYYDARHNPSAWVLGAGGEKQKSNDDGEPGGTSGNPILEAIKKRGLVDTVVVVTRYFGGIKLGAGGLIRAYGHAAHLALEASSLVRSMQLARLAVTVDYTLLALVENFVRQENLRTEDAIYEEKVTLLLLLEEHQLAPVQATLTDLTAGRAIFEERGTVWGKATV</sequence>
<dbReference type="PROSITE" id="PS00910">
    <property type="entry name" value="UPF0029"/>
    <property type="match status" value="1"/>
</dbReference>
<evidence type="ECO:0000259" key="4">
    <source>
        <dbReference type="Pfam" id="PF09186"/>
    </source>
</evidence>
<evidence type="ECO:0000313" key="5">
    <source>
        <dbReference type="EMBL" id="AEC00986.1"/>
    </source>
</evidence>
<evidence type="ECO:0000313" key="7">
    <source>
        <dbReference type="Proteomes" id="UP000003505"/>
    </source>
</evidence>
<dbReference type="InterPro" id="IPR015269">
    <property type="entry name" value="UPF0029_Impact_C"/>
</dbReference>
<name>C9LYP1_SELS3</name>
<keyword evidence="8" id="KW-1185">Reference proteome</keyword>
<dbReference type="SUPFAM" id="SSF54211">
    <property type="entry name" value="Ribosomal protein S5 domain 2-like"/>
    <property type="match status" value="1"/>
</dbReference>
<dbReference type="PANTHER" id="PTHR16301:SF20">
    <property type="entry name" value="IMPACT FAMILY MEMBER YIGZ"/>
    <property type="match status" value="1"/>
</dbReference>
<evidence type="ECO:0000259" key="3">
    <source>
        <dbReference type="Pfam" id="PF01205"/>
    </source>
</evidence>
<feature type="region of interest" description="Disordered" evidence="2">
    <location>
        <begin position="58"/>
        <end position="79"/>
    </location>
</feature>
<dbReference type="InterPro" id="IPR035647">
    <property type="entry name" value="EFG_III/V"/>
</dbReference>
<reference evidence="6 7" key="1">
    <citation type="submission" date="2009-09" db="EMBL/GenBank/DDBJ databases">
        <authorList>
            <person name="Weinstock G."/>
            <person name="Sodergren E."/>
            <person name="Clifton S."/>
            <person name="Fulton L."/>
            <person name="Fulton B."/>
            <person name="Courtney L."/>
            <person name="Fronick C."/>
            <person name="Harrison M."/>
            <person name="Strong C."/>
            <person name="Farmer C."/>
            <person name="Delahaunty K."/>
            <person name="Markovic C."/>
            <person name="Hall O."/>
            <person name="Minx P."/>
            <person name="Tomlinson C."/>
            <person name="Mitreva M."/>
            <person name="Nelson J."/>
            <person name="Hou S."/>
            <person name="Wollam A."/>
            <person name="Pepin K.H."/>
            <person name="Johnson M."/>
            <person name="Bhonagiri V."/>
            <person name="Nash W.E."/>
            <person name="Warren W."/>
            <person name="Chinwalla A."/>
            <person name="Mardis E.R."/>
            <person name="Wilson R.K."/>
        </authorList>
    </citation>
    <scope>NUCLEOTIDE SEQUENCE [LARGE SCALE GENOMIC DNA]</scope>
    <source>
        <strain evidence="6">ATCC 35185</strain>
        <strain evidence="7">ATCC 35185 / DSM 20758 / VPI D19B-28</strain>
    </source>
</reference>
<gene>
    <name evidence="5" type="ordered locus">Selsp_2037</name>
    <name evidence="6" type="ORF">SELSPUOL_02602</name>
</gene>
<comment type="similarity">
    <text evidence="1">Belongs to the IMPACT family.</text>
</comment>
<dbReference type="STRING" id="546271.Selsp_2037"/>
<dbReference type="AlphaFoldDB" id="C9LYP1"/>
<accession>C9LYP1</accession>
<dbReference type="InterPro" id="IPR020569">
    <property type="entry name" value="UPF0029_Impact_CS"/>
</dbReference>
<dbReference type="Gene3D" id="3.30.70.240">
    <property type="match status" value="1"/>
</dbReference>
<dbReference type="Proteomes" id="UP000011124">
    <property type="component" value="Chromosome"/>
</dbReference>
<dbReference type="Pfam" id="PF09186">
    <property type="entry name" value="DUF1949"/>
    <property type="match status" value="1"/>
</dbReference>
<dbReference type="InterPro" id="IPR023582">
    <property type="entry name" value="Impact"/>
</dbReference>
<dbReference type="eggNOG" id="COG1739">
    <property type="taxonomic scope" value="Bacteria"/>
</dbReference>
<dbReference type="SUPFAM" id="SSF54980">
    <property type="entry name" value="EF-G C-terminal domain-like"/>
    <property type="match status" value="1"/>
</dbReference>
<dbReference type="KEGG" id="ssg:Selsp_2037"/>